<name>A0A1F7X497_9BACT</name>
<dbReference type="Proteomes" id="UP000176778">
    <property type="component" value="Unassembled WGS sequence"/>
</dbReference>
<gene>
    <name evidence="2" type="ORF">A2Y68_00545</name>
</gene>
<dbReference type="EMBL" id="MGFR01000002">
    <property type="protein sequence ID" value="OGM09902.1"/>
    <property type="molecule type" value="Genomic_DNA"/>
</dbReference>
<accession>A0A1F7X497</accession>
<proteinExistence type="predicted"/>
<evidence type="ECO:0000256" key="1">
    <source>
        <dbReference type="SAM" id="SignalP"/>
    </source>
</evidence>
<evidence type="ECO:0000313" key="2">
    <source>
        <dbReference type="EMBL" id="OGM09902.1"/>
    </source>
</evidence>
<feature type="signal peptide" evidence="1">
    <location>
        <begin position="1"/>
        <end position="25"/>
    </location>
</feature>
<comment type="caution">
    <text evidence="2">The sequence shown here is derived from an EMBL/GenBank/DDBJ whole genome shotgun (WGS) entry which is preliminary data.</text>
</comment>
<feature type="chain" id="PRO_5009533700" evidence="1">
    <location>
        <begin position="26"/>
        <end position="238"/>
    </location>
</feature>
<dbReference type="AlphaFoldDB" id="A0A1F7X497"/>
<sequence>MIMKKIATFILFVAGFFLFASNADAAECTATSTSSCVVSTSFSFSNTTDGINGSITISTGGTLTLLNGYSVGATSFLLTGGTMVVATGASLKPGTTTVYMLDADSDGYPASTTTKYFESAAGRRSVSDLTSLSTADCYDSSANAKPGQTTYYADDRGDESYDYNCDSATTKRRLSCTSPVCSACSVTCDYIDASGEGTACGTTGINAGYASATRNNDEYGNCVSCTGSGTTTTTMECR</sequence>
<keyword evidence="1" id="KW-0732">Signal</keyword>
<dbReference type="STRING" id="1802479.A2Y68_00545"/>
<evidence type="ECO:0000313" key="3">
    <source>
        <dbReference type="Proteomes" id="UP000176778"/>
    </source>
</evidence>
<protein>
    <submittedName>
        <fullName evidence="2">Uncharacterized protein</fullName>
    </submittedName>
</protein>
<organism evidence="2 3">
    <name type="scientific">Candidatus Woesebacteria bacterium RBG_13_46_13</name>
    <dbReference type="NCBI Taxonomy" id="1802479"/>
    <lineage>
        <taxon>Bacteria</taxon>
        <taxon>Candidatus Woeseibacteriota</taxon>
    </lineage>
</organism>
<reference evidence="2 3" key="1">
    <citation type="journal article" date="2016" name="Nat. Commun.">
        <title>Thousands of microbial genomes shed light on interconnected biogeochemical processes in an aquifer system.</title>
        <authorList>
            <person name="Anantharaman K."/>
            <person name="Brown C.T."/>
            <person name="Hug L.A."/>
            <person name="Sharon I."/>
            <person name="Castelle C.J."/>
            <person name="Probst A.J."/>
            <person name="Thomas B.C."/>
            <person name="Singh A."/>
            <person name="Wilkins M.J."/>
            <person name="Karaoz U."/>
            <person name="Brodie E.L."/>
            <person name="Williams K.H."/>
            <person name="Hubbard S.S."/>
            <person name="Banfield J.F."/>
        </authorList>
    </citation>
    <scope>NUCLEOTIDE SEQUENCE [LARGE SCALE GENOMIC DNA]</scope>
</reference>